<dbReference type="AlphaFoldDB" id="A0A238J1N4"/>
<keyword evidence="3" id="KW-1185">Reference proteome</keyword>
<feature type="domain" description="DUF6455" evidence="1">
    <location>
        <begin position="1"/>
        <end position="81"/>
    </location>
</feature>
<evidence type="ECO:0000313" key="3">
    <source>
        <dbReference type="Proteomes" id="UP000201838"/>
    </source>
</evidence>
<proteinExistence type="predicted"/>
<dbReference type="RefSeq" id="WP_093974656.1">
    <property type="nucleotide sequence ID" value="NZ_FXXQ01000009.1"/>
</dbReference>
<dbReference type="OrthoDB" id="7961152at2"/>
<name>A0A238J1N4_9RHOB</name>
<organism evidence="2 3">
    <name type="scientific">Boseongicola aestuarii</name>
    <dbReference type="NCBI Taxonomy" id="1470561"/>
    <lineage>
        <taxon>Bacteria</taxon>
        <taxon>Pseudomonadati</taxon>
        <taxon>Pseudomonadota</taxon>
        <taxon>Alphaproteobacteria</taxon>
        <taxon>Rhodobacterales</taxon>
        <taxon>Paracoccaceae</taxon>
        <taxon>Boseongicola</taxon>
    </lineage>
</organism>
<evidence type="ECO:0000313" key="2">
    <source>
        <dbReference type="EMBL" id="SMX24618.1"/>
    </source>
</evidence>
<dbReference type="Pfam" id="PF20056">
    <property type="entry name" value="DUF6455"/>
    <property type="match status" value="1"/>
</dbReference>
<dbReference type="InterPro" id="IPR045601">
    <property type="entry name" value="DUF6455"/>
</dbReference>
<evidence type="ECO:0000259" key="1">
    <source>
        <dbReference type="Pfam" id="PF20056"/>
    </source>
</evidence>
<sequence>MSTTSKTAHHEQLLERMATRNGADLDLARQSGLIDGTEIVEALVACMGCSDAGGCKSRLDRDVPGFPDYCRNVSMIQRVEALTH</sequence>
<dbReference type="EMBL" id="FXXQ01000009">
    <property type="protein sequence ID" value="SMX24618.1"/>
    <property type="molecule type" value="Genomic_DNA"/>
</dbReference>
<protein>
    <recommendedName>
        <fullName evidence="1">DUF6455 domain-containing protein</fullName>
    </recommendedName>
</protein>
<dbReference type="Proteomes" id="UP000201838">
    <property type="component" value="Unassembled WGS sequence"/>
</dbReference>
<accession>A0A238J1N4</accession>
<gene>
    <name evidence="2" type="ORF">BOA8489_02744</name>
</gene>
<reference evidence="2 3" key="1">
    <citation type="submission" date="2017-05" db="EMBL/GenBank/DDBJ databases">
        <authorList>
            <person name="Song R."/>
            <person name="Chenine A.L."/>
            <person name="Ruprecht R.M."/>
        </authorList>
    </citation>
    <scope>NUCLEOTIDE SEQUENCE [LARGE SCALE GENOMIC DNA]</scope>
    <source>
        <strain evidence="2 3">CECT 8489</strain>
    </source>
</reference>